<protein>
    <submittedName>
        <fullName evidence="1">Uncharacterized protein</fullName>
    </submittedName>
</protein>
<dbReference type="AlphaFoldDB" id="A0A803PBF3"/>
<reference evidence="1" key="1">
    <citation type="submission" date="2018-11" db="EMBL/GenBank/DDBJ databases">
        <authorList>
            <person name="Grassa J C."/>
        </authorList>
    </citation>
    <scope>NUCLEOTIDE SEQUENCE [LARGE SCALE GENOMIC DNA]</scope>
</reference>
<dbReference type="EnsemblPlants" id="evm.model.04.1031">
    <property type="protein sequence ID" value="cds.evm.model.04.1031"/>
    <property type="gene ID" value="evm.TU.04.1031"/>
</dbReference>
<keyword evidence="2" id="KW-1185">Reference proteome</keyword>
<dbReference type="Proteomes" id="UP000596661">
    <property type="component" value="Chromosome 4"/>
</dbReference>
<dbReference type="Gramene" id="evm.model.04.1031">
    <property type="protein sequence ID" value="cds.evm.model.04.1031"/>
    <property type="gene ID" value="evm.TU.04.1031"/>
</dbReference>
<organism evidence="1 2">
    <name type="scientific">Cannabis sativa</name>
    <name type="common">Hemp</name>
    <name type="synonym">Marijuana</name>
    <dbReference type="NCBI Taxonomy" id="3483"/>
    <lineage>
        <taxon>Eukaryota</taxon>
        <taxon>Viridiplantae</taxon>
        <taxon>Streptophyta</taxon>
        <taxon>Embryophyta</taxon>
        <taxon>Tracheophyta</taxon>
        <taxon>Spermatophyta</taxon>
        <taxon>Magnoliopsida</taxon>
        <taxon>eudicotyledons</taxon>
        <taxon>Gunneridae</taxon>
        <taxon>Pentapetalae</taxon>
        <taxon>rosids</taxon>
        <taxon>fabids</taxon>
        <taxon>Rosales</taxon>
        <taxon>Cannabaceae</taxon>
        <taxon>Cannabis</taxon>
    </lineage>
</organism>
<proteinExistence type="predicted"/>
<sequence>MMSITIIGWNAKLWMSLMASRRSNIRTSQLCSRNNDPQIRGHIHTTGNHAFSQVTPAVVSGESSDSPAINIFAIRDQLRYLLGQSRWIKRGRRPLEFTATSCGQPSVTNSRRPY</sequence>
<evidence type="ECO:0000313" key="2">
    <source>
        <dbReference type="Proteomes" id="UP000596661"/>
    </source>
</evidence>
<name>A0A803PBF3_CANSA</name>
<dbReference type="EMBL" id="UZAU01000372">
    <property type="status" value="NOT_ANNOTATED_CDS"/>
    <property type="molecule type" value="Genomic_DNA"/>
</dbReference>
<reference evidence="1" key="2">
    <citation type="submission" date="2021-03" db="UniProtKB">
        <authorList>
            <consortium name="EnsemblPlants"/>
        </authorList>
    </citation>
    <scope>IDENTIFICATION</scope>
</reference>
<accession>A0A803PBF3</accession>
<evidence type="ECO:0000313" key="1">
    <source>
        <dbReference type="EnsemblPlants" id="cds.evm.model.04.1031"/>
    </source>
</evidence>